<dbReference type="FunFam" id="1.25.40.10:FF:000690">
    <property type="entry name" value="Pentatricopeptide repeat-containing protein"/>
    <property type="match status" value="1"/>
</dbReference>
<evidence type="ECO:0000259" key="4">
    <source>
        <dbReference type="Pfam" id="PF14432"/>
    </source>
</evidence>
<dbReference type="Pfam" id="PF14432">
    <property type="entry name" value="DYW_deaminase"/>
    <property type="match status" value="1"/>
</dbReference>
<reference evidence="5 6" key="1">
    <citation type="journal article" date="2016" name="Sci. Rep.">
        <title>The Dendrobium catenatum Lindl. genome sequence provides insights into polysaccharide synthase, floral development and adaptive evolution.</title>
        <authorList>
            <person name="Zhang G.Q."/>
            <person name="Xu Q."/>
            <person name="Bian C."/>
            <person name="Tsai W.C."/>
            <person name="Yeh C.M."/>
            <person name="Liu K.W."/>
            <person name="Yoshida K."/>
            <person name="Zhang L.S."/>
            <person name="Chang S.B."/>
            <person name="Chen F."/>
            <person name="Shi Y."/>
            <person name="Su Y.Y."/>
            <person name="Zhang Y.Q."/>
            <person name="Chen L.J."/>
            <person name="Yin Y."/>
            <person name="Lin M."/>
            <person name="Huang H."/>
            <person name="Deng H."/>
            <person name="Wang Z.W."/>
            <person name="Zhu S.L."/>
            <person name="Zhao X."/>
            <person name="Deng C."/>
            <person name="Niu S.C."/>
            <person name="Huang J."/>
            <person name="Wang M."/>
            <person name="Liu G.H."/>
            <person name="Yang H.J."/>
            <person name="Xiao X.J."/>
            <person name="Hsiao Y.Y."/>
            <person name="Wu W.L."/>
            <person name="Chen Y.Y."/>
            <person name="Mitsuda N."/>
            <person name="Ohme-Takagi M."/>
            <person name="Luo Y.B."/>
            <person name="Van de Peer Y."/>
            <person name="Liu Z.J."/>
        </authorList>
    </citation>
    <scope>NUCLEOTIDE SEQUENCE [LARGE SCALE GENOMIC DNA]</scope>
    <source>
        <tissue evidence="5">The whole plant</tissue>
    </source>
</reference>
<dbReference type="Pfam" id="PF20430">
    <property type="entry name" value="Eplus_motif"/>
    <property type="match status" value="1"/>
</dbReference>
<gene>
    <name evidence="5" type="primary">PCMP-H33</name>
    <name evidence="5" type="ORF">MA16_Dca001238</name>
</gene>
<evidence type="ECO:0000313" key="5">
    <source>
        <dbReference type="EMBL" id="PKU76633.1"/>
    </source>
</evidence>
<dbReference type="Pfam" id="PF20431">
    <property type="entry name" value="E_motif"/>
    <property type="match status" value="1"/>
</dbReference>
<feature type="repeat" description="PPR" evidence="3">
    <location>
        <begin position="250"/>
        <end position="284"/>
    </location>
</feature>
<proteinExistence type="inferred from homology"/>
<dbReference type="FunFam" id="1.25.40.10:FF:000470">
    <property type="entry name" value="Pentatricopeptide repeat-containing protein At5g66520"/>
    <property type="match status" value="1"/>
</dbReference>
<dbReference type="Pfam" id="PF12854">
    <property type="entry name" value="PPR_1"/>
    <property type="match status" value="1"/>
</dbReference>
<dbReference type="InterPro" id="IPR046849">
    <property type="entry name" value="E2_motif"/>
</dbReference>
<dbReference type="InterPro" id="IPR011990">
    <property type="entry name" value="TPR-like_helical_dom_sf"/>
</dbReference>
<evidence type="ECO:0000313" key="6">
    <source>
        <dbReference type="Proteomes" id="UP000233837"/>
    </source>
</evidence>
<sequence>MAAILCPPSSAFTGDSTVSLQTHLFFPLLRLCQTPTELKQVHAYAVKTGIFHALPVSSRILTVYCNPDMGSLEYARSVFDQIPQPNSFAWNSLIKRLVDDHQSHSAVLLFKQMLTASSAHPDNFNLPCVIKGCAKLGALFEGKQVHSLALKTGLGGHSFVQSSLVSFYSKCDDLEMAKEVFDRVCDKDLVTWNSLIDGYVRCDKIEVARMLFDEMPERDSFTWALMINGYSKCGEIETASEMFDRMPVKNVVAWNAMIHGYMKKGDIGSARRLFDSMPERNLVSWNSMITGFEKLGAFKEALEVYERLFGEGEVPNAVSLVSALSAVSGLALLERGREIYMYIKKNGFSLEGVLGICLIEMFSKCGEIESAFSIFRDIRRRKLGHWTAMIMGFGMHGMANRAIKLFMKMQEKGLRPHSIAFIGLLNGCSHAGMVNEGRHYFELMRSEYGIEPTVEHYGCLVDLLCRVGNLEAAKDVIDQMPMRPNMIIWMSLLSGCRKFVNIEIGELAAKSVIELDPGATGSYVLLSNIYASVGLWDNVSKLRESMRRNGARKEPGCSLVEHMGSIHEFVVGDISHPQRDEIYAKMNEMKERLTCAGYVPDTSQVLLYVEEKDKEVELEYHSERLAIAFCLINMESIAPMRIIKNLRVCNDCHNVTKLLSSIYNCEIIVRDNSRFHHFRNGSCSCMDHW</sequence>
<dbReference type="InterPro" id="IPR032867">
    <property type="entry name" value="DYW_dom"/>
</dbReference>
<comment type="similarity">
    <text evidence="1">Belongs to the PPR family. PCMP-H subfamily.</text>
</comment>
<protein>
    <submittedName>
        <fullName evidence="5">Pentatricopeptide repeat-containing protein</fullName>
    </submittedName>
</protein>
<evidence type="ECO:0000256" key="2">
    <source>
        <dbReference type="ARBA" id="ARBA00022737"/>
    </source>
</evidence>
<dbReference type="SUPFAM" id="SSF48452">
    <property type="entry name" value="TPR-like"/>
    <property type="match status" value="1"/>
</dbReference>
<dbReference type="PANTHER" id="PTHR47926">
    <property type="entry name" value="PENTATRICOPEPTIDE REPEAT-CONTAINING PROTEIN"/>
    <property type="match status" value="1"/>
</dbReference>
<dbReference type="NCBIfam" id="TIGR00756">
    <property type="entry name" value="PPR"/>
    <property type="match status" value="7"/>
</dbReference>
<keyword evidence="2" id="KW-0677">Repeat</keyword>
<name>A0A2I0WLU7_9ASPA</name>
<dbReference type="PROSITE" id="PS51375">
    <property type="entry name" value="PPR"/>
    <property type="match status" value="3"/>
</dbReference>
<dbReference type="FunFam" id="1.25.40.10:FF:000333">
    <property type="entry name" value="Pentatricopeptide repeat-containing protein"/>
    <property type="match status" value="1"/>
</dbReference>
<feature type="repeat" description="PPR" evidence="3">
    <location>
        <begin position="188"/>
        <end position="222"/>
    </location>
</feature>
<accession>A0A2I0WLU7</accession>
<dbReference type="AlphaFoldDB" id="A0A2I0WLU7"/>
<dbReference type="Proteomes" id="UP000233837">
    <property type="component" value="Unassembled WGS sequence"/>
</dbReference>
<dbReference type="Gene3D" id="1.25.40.10">
    <property type="entry name" value="Tetratricopeptide repeat domain"/>
    <property type="match status" value="4"/>
</dbReference>
<evidence type="ECO:0000256" key="1">
    <source>
        <dbReference type="ARBA" id="ARBA00006643"/>
    </source>
</evidence>
<organism evidence="5 6">
    <name type="scientific">Dendrobium catenatum</name>
    <dbReference type="NCBI Taxonomy" id="906689"/>
    <lineage>
        <taxon>Eukaryota</taxon>
        <taxon>Viridiplantae</taxon>
        <taxon>Streptophyta</taxon>
        <taxon>Embryophyta</taxon>
        <taxon>Tracheophyta</taxon>
        <taxon>Spermatophyta</taxon>
        <taxon>Magnoliopsida</taxon>
        <taxon>Liliopsida</taxon>
        <taxon>Asparagales</taxon>
        <taxon>Orchidaceae</taxon>
        <taxon>Epidendroideae</taxon>
        <taxon>Malaxideae</taxon>
        <taxon>Dendrobiinae</taxon>
        <taxon>Dendrobium</taxon>
    </lineage>
</organism>
<feature type="repeat" description="PPR" evidence="3">
    <location>
        <begin position="382"/>
        <end position="416"/>
    </location>
</feature>
<dbReference type="OrthoDB" id="185373at2759"/>
<dbReference type="InterPro" id="IPR046848">
    <property type="entry name" value="E_motif"/>
</dbReference>
<dbReference type="PANTHER" id="PTHR47926:SF436">
    <property type="entry name" value="PENTATRICOPEPTIDE REPEAT-CONTAINING PROTEIN ELI1, CHLOROPLASTIC-LIKE ISOFORM X2"/>
    <property type="match status" value="1"/>
</dbReference>
<dbReference type="Pfam" id="PF13041">
    <property type="entry name" value="PPR_2"/>
    <property type="match status" value="1"/>
</dbReference>
<dbReference type="GO" id="GO:0003729">
    <property type="term" value="F:mRNA binding"/>
    <property type="evidence" value="ECO:0007669"/>
    <property type="project" value="UniProtKB-ARBA"/>
</dbReference>
<dbReference type="InterPro" id="IPR002885">
    <property type="entry name" value="PPR_rpt"/>
</dbReference>
<dbReference type="GO" id="GO:0009451">
    <property type="term" value="P:RNA modification"/>
    <property type="evidence" value="ECO:0007669"/>
    <property type="project" value="InterPro"/>
</dbReference>
<feature type="domain" description="DYW" evidence="4">
    <location>
        <begin position="597"/>
        <end position="689"/>
    </location>
</feature>
<dbReference type="InterPro" id="IPR046960">
    <property type="entry name" value="PPR_At4g14850-like_plant"/>
</dbReference>
<evidence type="ECO:0000256" key="3">
    <source>
        <dbReference type="PROSITE-ProRule" id="PRU00708"/>
    </source>
</evidence>
<reference evidence="5 6" key="2">
    <citation type="journal article" date="2017" name="Nature">
        <title>The Apostasia genome and the evolution of orchids.</title>
        <authorList>
            <person name="Zhang G.Q."/>
            <person name="Liu K.W."/>
            <person name="Li Z."/>
            <person name="Lohaus R."/>
            <person name="Hsiao Y.Y."/>
            <person name="Niu S.C."/>
            <person name="Wang J.Y."/>
            <person name="Lin Y.C."/>
            <person name="Xu Q."/>
            <person name="Chen L.J."/>
            <person name="Yoshida K."/>
            <person name="Fujiwara S."/>
            <person name="Wang Z.W."/>
            <person name="Zhang Y.Q."/>
            <person name="Mitsuda N."/>
            <person name="Wang M."/>
            <person name="Liu G.H."/>
            <person name="Pecoraro L."/>
            <person name="Huang H.X."/>
            <person name="Xiao X.J."/>
            <person name="Lin M."/>
            <person name="Wu X.Y."/>
            <person name="Wu W.L."/>
            <person name="Chen Y.Y."/>
            <person name="Chang S.B."/>
            <person name="Sakamoto S."/>
            <person name="Ohme-Takagi M."/>
            <person name="Yagi M."/>
            <person name="Zeng S.J."/>
            <person name="Shen C.Y."/>
            <person name="Yeh C.M."/>
            <person name="Luo Y.B."/>
            <person name="Tsai W.C."/>
            <person name="Van de Peer Y."/>
            <person name="Liu Z.J."/>
        </authorList>
    </citation>
    <scope>NUCLEOTIDE SEQUENCE [LARGE SCALE GENOMIC DNA]</scope>
    <source>
        <tissue evidence="5">The whole plant</tissue>
    </source>
</reference>
<dbReference type="GO" id="GO:0008270">
    <property type="term" value="F:zinc ion binding"/>
    <property type="evidence" value="ECO:0007669"/>
    <property type="project" value="InterPro"/>
</dbReference>
<dbReference type="EMBL" id="KZ502537">
    <property type="protein sequence ID" value="PKU76633.1"/>
    <property type="molecule type" value="Genomic_DNA"/>
</dbReference>
<dbReference type="Pfam" id="PF01535">
    <property type="entry name" value="PPR"/>
    <property type="match status" value="7"/>
</dbReference>
<keyword evidence="6" id="KW-1185">Reference proteome</keyword>